<evidence type="ECO:0000313" key="9">
    <source>
        <dbReference type="EMBL" id="KKR84298.1"/>
    </source>
</evidence>
<organism evidence="9 10">
    <name type="scientific">Candidatus Woesebacteria bacterium GW2011_GWB1_41_10</name>
    <dbReference type="NCBI Taxonomy" id="1618577"/>
    <lineage>
        <taxon>Bacteria</taxon>
        <taxon>Candidatus Woeseibacteriota</taxon>
    </lineage>
</organism>
<dbReference type="EMBL" id="LCAE01000047">
    <property type="protein sequence ID" value="KKR84298.1"/>
    <property type="molecule type" value="Genomic_DNA"/>
</dbReference>
<comment type="cofactor">
    <cofactor evidence="1">
        <name>Mg(2+)</name>
        <dbReference type="ChEBI" id="CHEBI:18420"/>
    </cofactor>
</comment>
<dbReference type="GO" id="GO:0016787">
    <property type="term" value="F:hydrolase activity"/>
    <property type="evidence" value="ECO:0007669"/>
    <property type="project" value="UniProtKB-KW"/>
</dbReference>
<accession>A0A0G0U5F9</accession>
<evidence type="ECO:0000256" key="6">
    <source>
        <dbReference type="ARBA" id="ARBA00022842"/>
    </source>
</evidence>
<dbReference type="Pfam" id="PF01850">
    <property type="entry name" value="PIN"/>
    <property type="match status" value="1"/>
</dbReference>
<dbReference type="InterPro" id="IPR050556">
    <property type="entry name" value="Type_II_TA_system_RNase"/>
</dbReference>
<keyword evidence="3" id="KW-0540">Nuclease</keyword>
<dbReference type="Gene3D" id="3.40.50.1010">
    <property type="entry name" value="5'-nuclease"/>
    <property type="match status" value="1"/>
</dbReference>
<dbReference type="PANTHER" id="PTHR33653:SF1">
    <property type="entry name" value="RIBONUCLEASE VAPC2"/>
    <property type="match status" value="1"/>
</dbReference>
<dbReference type="PANTHER" id="PTHR33653">
    <property type="entry name" value="RIBONUCLEASE VAPC2"/>
    <property type="match status" value="1"/>
</dbReference>
<keyword evidence="6" id="KW-0460">Magnesium</keyword>
<keyword evidence="4" id="KW-0479">Metal-binding</keyword>
<proteinExistence type="inferred from homology"/>
<evidence type="ECO:0000256" key="5">
    <source>
        <dbReference type="ARBA" id="ARBA00022801"/>
    </source>
</evidence>
<sequence length="133" mass="15117">MHKLLVDTDVLIDYSKGKSELLKTLLGLSSQSKAVLYITPINIAEYLNDFYLLKDKDRLSKAITYLENFKIQLVEKKAGILAGRYMREGKTEFIADALIAGCCVAGELVLVTRNKKHFSKVKNLEFYKDRPVN</sequence>
<evidence type="ECO:0000313" key="10">
    <source>
        <dbReference type="Proteomes" id="UP000033858"/>
    </source>
</evidence>
<gene>
    <name evidence="9" type="ORF">UU32_C0047G0003</name>
</gene>
<comment type="caution">
    <text evidence="9">The sequence shown here is derived from an EMBL/GenBank/DDBJ whole genome shotgun (WGS) entry which is preliminary data.</text>
</comment>
<dbReference type="AlphaFoldDB" id="A0A0G0U5F9"/>
<protein>
    <submittedName>
        <fullName evidence="9">PilT protein domain protein</fullName>
    </submittedName>
</protein>
<feature type="domain" description="PIN" evidence="8">
    <location>
        <begin position="5"/>
        <end position="122"/>
    </location>
</feature>
<evidence type="ECO:0000256" key="7">
    <source>
        <dbReference type="ARBA" id="ARBA00038093"/>
    </source>
</evidence>
<evidence type="ECO:0000256" key="3">
    <source>
        <dbReference type="ARBA" id="ARBA00022722"/>
    </source>
</evidence>
<dbReference type="Proteomes" id="UP000033858">
    <property type="component" value="Unassembled WGS sequence"/>
</dbReference>
<evidence type="ECO:0000256" key="1">
    <source>
        <dbReference type="ARBA" id="ARBA00001946"/>
    </source>
</evidence>
<dbReference type="GO" id="GO:0004518">
    <property type="term" value="F:nuclease activity"/>
    <property type="evidence" value="ECO:0007669"/>
    <property type="project" value="UniProtKB-KW"/>
</dbReference>
<dbReference type="SUPFAM" id="SSF88723">
    <property type="entry name" value="PIN domain-like"/>
    <property type="match status" value="1"/>
</dbReference>
<name>A0A0G0U5F9_9BACT</name>
<dbReference type="InterPro" id="IPR029060">
    <property type="entry name" value="PIN-like_dom_sf"/>
</dbReference>
<reference evidence="9 10" key="1">
    <citation type="journal article" date="2015" name="Nature">
        <title>rRNA introns, odd ribosomes, and small enigmatic genomes across a large radiation of phyla.</title>
        <authorList>
            <person name="Brown C.T."/>
            <person name="Hug L.A."/>
            <person name="Thomas B.C."/>
            <person name="Sharon I."/>
            <person name="Castelle C.J."/>
            <person name="Singh A."/>
            <person name="Wilkins M.J."/>
            <person name="Williams K.H."/>
            <person name="Banfield J.F."/>
        </authorList>
    </citation>
    <scope>NUCLEOTIDE SEQUENCE [LARGE SCALE GENOMIC DNA]</scope>
</reference>
<dbReference type="GO" id="GO:0046872">
    <property type="term" value="F:metal ion binding"/>
    <property type="evidence" value="ECO:0007669"/>
    <property type="project" value="UniProtKB-KW"/>
</dbReference>
<evidence type="ECO:0000256" key="4">
    <source>
        <dbReference type="ARBA" id="ARBA00022723"/>
    </source>
</evidence>
<keyword evidence="5" id="KW-0378">Hydrolase</keyword>
<evidence type="ECO:0000259" key="8">
    <source>
        <dbReference type="Pfam" id="PF01850"/>
    </source>
</evidence>
<evidence type="ECO:0000256" key="2">
    <source>
        <dbReference type="ARBA" id="ARBA00022649"/>
    </source>
</evidence>
<keyword evidence="2" id="KW-1277">Toxin-antitoxin system</keyword>
<dbReference type="InterPro" id="IPR002716">
    <property type="entry name" value="PIN_dom"/>
</dbReference>
<comment type="similarity">
    <text evidence="7">Belongs to the PINc/VapC protein family.</text>
</comment>